<protein>
    <recommendedName>
        <fullName evidence="4">Carrier domain-containing protein</fullName>
    </recommendedName>
</protein>
<feature type="domain" description="Carrier" evidence="4">
    <location>
        <begin position="194"/>
        <end position="271"/>
    </location>
</feature>
<dbReference type="Pfam" id="PF00550">
    <property type="entry name" value="PP-binding"/>
    <property type="match status" value="1"/>
</dbReference>
<dbReference type="Gene3D" id="1.10.1200.10">
    <property type="entry name" value="ACP-like"/>
    <property type="match status" value="1"/>
</dbReference>
<dbReference type="AlphaFoldDB" id="A0A1E7L6F2"/>
<feature type="non-terminal residue" evidence="5">
    <location>
        <position position="1"/>
    </location>
</feature>
<dbReference type="Proteomes" id="UP000176005">
    <property type="component" value="Unassembled WGS sequence"/>
</dbReference>
<evidence type="ECO:0000256" key="1">
    <source>
        <dbReference type="ARBA" id="ARBA00022450"/>
    </source>
</evidence>
<dbReference type="GO" id="GO:0031177">
    <property type="term" value="F:phosphopantetheine binding"/>
    <property type="evidence" value="ECO:0007669"/>
    <property type="project" value="InterPro"/>
</dbReference>
<keyword evidence="2" id="KW-0597">Phosphoprotein</keyword>
<evidence type="ECO:0000313" key="5">
    <source>
        <dbReference type="EMBL" id="OEV11748.1"/>
    </source>
</evidence>
<dbReference type="RefSeq" id="WP_141747534.1">
    <property type="nucleotide sequence ID" value="NZ_LJGW01000191.1"/>
</dbReference>
<evidence type="ECO:0000256" key="3">
    <source>
        <dbReference type="SAM" id="MobiDB-lite"/>
    </source>
</evidence>
<dbReference type="InterPro" id="IPR036736">
    <property type="entry name" value="ACP-like_sf"/>
</dbReference>
<organism evidence="5 6">
    <name type="scientific">Streptomyces nanshensis</name>
    <dbReference type="NCBI Taxonomy" id="518642"/>
    <lineage>
        <taxon>Bacteria</taxon>
        <taxon>Bacillati</taxon>
        <taxon>Actinomycetota</taxon>
        <taxon>Actinomycetes</taxon>
        <taxon>Kitasatosporales</taxon>
        <taxon>Streptomycetaceae</taxon>
        <taxon>Streptomyces</taxon>
    </lineage>
</organism>
<dbReference type="InterPro" id="IPR009081">
    <property type="entry name" value="PP-bd_ACP"/>
</dbReference>
<dbReference type="EMBL" id="LJGW01000191">
    <property type="protein sequence ID" value="OEV11748.1"/>
    <property type="molecule type" value="Genomic_DNA"/>
</dbReference>
<dbReference type="PATRIC" id="fig|518642.10.peg.2610"/>
<reference evidence="5 6" key="1">
    <citation type="journal article" date="2016" name="Front. Microbiol.">
        <title>Comparative Genomics Analysis of Streptomyces Species Reveals Their Adaptation to the Marine Environment and Their Diversity at the Genomic Level.</title>
        <authorList>
            <person name="Tian X."/>
            <person name="Zhang Z."/>
            <person name="Yang T."/>
            <person name="Chen M."/>
            <person name="Li J."/>
            <person name="Chen F."/>
            <person name="Yang J."/>
            <person name="Li W."/>
            <person name="Zhang B."/>
            <person name="Zhang Z."/>
            <person name="Wu J."/>
            <person name="Zhang C."/>
            <person name="Long L."/>
            <person name="Xiao J."/>
        </authorList>
    </citation>
    <scope>NUCLEOTIDE SEQUENCE [LARGE SCALE GENOMIC DNA]</scope>
    <source>
        <strain evidence="5 6">SCSIO 10429</strain>
    </source>
</reference>
<dbReference type="PROSITE" id="PS00012">
    <property type="entry name" value="PHOSPHOPANTETHEINE"/>
    <property type="match status" value="1"/>
</dbReference>
<dbReference type="PROSITE" id="PS50075">
    <property type="entry name" value="CARRIER"/>
    <property type="match status" value="1"/>
</dbReference>
<sequence length="361" mass="36543">RPADAAALLAAPLTLDGDGFYSALGEAGVDARPYARAVTGVTEAGGRRLLVRVAEPAMCQDPHKQHVSIPAWVLAGLAQGVQHATGRPRTTALRAAALYGADLTDTRALLLEPVAEATFRITFLDGDGRALGAVEDAEFTDGTLPPSLEGGAVPVRAELPGAARPLAAASVPATALPAPHSEPPAAPAAEADADAGDALVAVLRETVADLLKFELDEIDLDTHFHAYGFESIALARLASELNGLLGTDLSPVVFFECPDIRSLAAHLRERYDAETAARAVRGTGDGTGTDAARAPTPAPAPAVGAASAATAPAPLSSAEPVSYHEADYPGAVAVVGVAGRAASPAPLTWTPSGSGCARGTT</sequence>
<dbReference type="InterPro" id="IPR006162">
    <property type="entry name" value="Ppantetheine_attach_site"/>
</dbReference>
<dbReference type="SMART" id="SM00823">
    <property type="entry name" value="PKS_PP"/>
    <property type="match status" value="1"/>
</dbReference>
<feature type="region of interest" description="Disordered" evidence="3">
    <location>
        <begin position="278"/>
        <end position="305"/>
    </location>
</feature>
<accession>A0A1E7L6F2</accession>
<keyword evidence="1" id="KW-0596">Phosphopantetheine</keyword>
<dbReference type="InterPro" id="IPR020806">
    <property type="entry name" value="PKS_PP-bd"/>
</dbReference>
<evidence type="ECO:0000259" key="4">
    <source>
        <dbReference type="PROSITE" id="PS50075"/>
    </source>
</evidence>
<comment type="caution">
    <text evidence="5">The sequence shown here is derived from an EMBL/GenBank/DDBJ whole genome shotgun (WGS) entry which is preliminary data.</text>
</comment>
<dbReference type="SMART" id="SM01294">
    <property type="entry name" value="PKS_PP_betabranch"/>
    <property type="match status" value="1"/>
</dbReference>
<evidence type="ECO:0000313" key="6">
    <source>
        <dbReference type="Proteomes" id="UP000176005"/>
    </source>
</evidence>
<dbReference type="SUPFAM" id="SSF47336">
    <property type="entry name" value="ACP-like"/>
    <property type="match status" value="1"/>
</dbReference>
<keyword evidence="6" id="KW-1185">Reference proteome</keyword>
<evidence type="ECO:0000256" key="2">
    <source>
        <dbReference type="ARBA" id="ARBA00022553"/>
    </source>
</evidence>
<name>A0A1E7L6F2_9ACTN</name>
<gene>
    <name evidence="5" type="ORF">AN218_11555</name>
</gene>
<proteinExistence type="predicted"/>
<dbReference type="GO" id="GO:0017000">
    <property type="term" value="P:antibiotic biosynthetic process"/>
    <property type="evidence" value="ECO:0007669"/>
    <property type="project" value="UniProtKB-ARBA"/>
</dbReference>